<dbReference type="Proteomes" id="UP001487740">
    <property type="component" value="Unassembled WGS sequence"/>
</dbReference>
<comment type="similarity">
    <text evidence="1">Belongs to the GcvT family.</text>
</comment>
<name>A0AAW0UPT8_SCYPA</name>
<dbReference type="InterPro" id="IPR036188">
    <property type="entry name" value="FAD/NAD-bd_sf"/>
</dbReference>
<dbReference type="FunFam" id="2.40.30.110:FF:000008">
    <property type="entry name" value="Sarcosine dehydrogenase"/>
    <property type="match status" value="1"/>
</dbReference>
<dbReference type="InterPro" id="IPR029043">
    <property type="entry name" value="GcvT/YgfZ_C"/>
</dbReference>
<feature type="domain" description="FAD dependent oxidoreductase central" evidence="4">
    <location>
        <begin position="18"/>
        <end position="73"/>
    </location>
</feature>
<reference evidence="5 6" key="1">
    <citation type="submission" date="2023-03" db="EMBL/GenBank/DDBJ databases">
        <title>High-quality genome of Scylla paramamosain provides insights in environmental adaptation.</title>
        <authorList>
            <person name="Zhang L."/>
        </authorList>
    </citation>
    <scope>NUCLEOTIDE SEQUENCE [LARGE SCALE GENOMIC DNA]</scope>
    <source>
        <strain evidence="5">LZ_2023a</strain>
        <tissue evidence="5">Muscle</tissue>
    </source>
</reference>
<dbReference type="SUPFAM" id="SSF101790">
    <property type="entry name" value="Aminomethyltransferase beta-barrel domain"/>
    <property type="match status" value="1"/>
</dbReference>
<dbReference type="InterPro" id="IPR032503">
    <property type="entry name" value="FAO_M"/>
</dbReference>
<dbReference type="PANTHER" id="PTHR43757">
    <property type="entry name" value="AMINOMETHYLTRANSFERASE"/>
    <property type="match status" value="1"/>
</dbReference>
<dbReference type="InterPro" id="IPR027266">
    <property type="entry name" value="TrmE/GcvT-like"/>
</dbReference>
<evidence type="ECO:0000259" key="4">
    <source>
        <dbReference type="Pfam" id="PF16350"/>
    </source>
</evidence>
<dbReference type="Gene3D" id="3.50.50.60">
    <property type="entry name" value="FAD/NAD(P)-binding domain"/>
    <property type="match status" value="1"/>
</dbReference>
<dbReference type="AlphaFoldDB" id="A0AAW0UPT8"/>
<evidence type="ECO:0000256" key="1">
    <source>
        <dbReference type="ARBA" id="ARBA00008609"/>
    </source>
</evidence>
<comment type="caution">
    <text evidence="5">The sequence shown here is derived from an EMBL/GenBank/DDBJ whole genome shotgun (WGS) entry which is preliminary data.</text>
</comment>
<evidence type="ECO:0008006" key="7">
    <source>
        <dbReference type="Google" id="ProtNLM"/>
    </source>
</evidence>
<proteinExistence type="inferred from homology"/>
<dbReference type="Gene3D" id="3.30.70.1400">
    <property type="entry name" value="Aminomethyltransferase beta-barrel domains"/>
    <property type="match status" value="1"/>
</dbReference>
<protein>
    <recommendedName>
        <fullName evidence="7">Sarcosine dehydrogenase</fullName>
    </recommendedName>
</protein>
<dbReference type="SUPFAM" id="SSF103025">
    <property type="entry name" value="Folate-binding domain"/>
    <property type="match status" value="1"/>
</dbReference>
<sequence>MQYSGGCGDQLAKWVIRGEPELDLFGFDVRRFHPPLIKNKSWVLARSQECLSSNYSIVFPHDEPLAGRGQRLSPLHQELEAAGSVFQERNGWERPGWFHSSPVPVLPYDYFGAYDHTPAHADHPYYSLLTQDNTFDFPVHHDVIQQECIACRERAAVFDMTSFGKYYLTGPDAQRTADWVFSANMTGPAGSTIYTCMLNERGGVEADLTVSVCEGGEGTACDPSFEGRGFYITTGGSTGRYCAKHILKEARSQGWLVDLEDRTEDLALISVQGPHSRDILQQLTHEDLADSSFPFSSHKTITLAGHSLRALRLSFVGELGWELHVPRDSALAVYRSLMDVGKSWGITNAGFRAIDSLSCEKGYRHWHGDVRPDDTPLEAGLAFTCKLNTQTNFKGRAALECQRKEGISKKLVTLTLEDGSRPLWGLEAIVRDGEVLGYVRRAEYAFSLGRAIAYGYVRRPEGGRVTKEFLSSGTWQLEVMGKRLPASLHLKPPFDPQNLRVKGIYGGQ</sequence>
<dbReference type="Pfam" id="PF01571">
    <property type="entry name" value="GCV_T"/>
    <property type="match status" value="1"/>
</dbReference>
<dbReference type="EMBL" id="JARAKH010000008">
    <property type="protein sequence ID" value="KAK8402055.1"/>
    <property type="molecule type" value="Genomic_DNA"/>
</dbReference>
<evidence type="ECO:0000259" key="3">
    <source>
        <dbReference type="Pfam" id="PF08669"/>
    </source>
</evidence>
<dbReference type="Pfam" id="PF16350">
    <property type="entry name" value="FAO_M"/>
    <property type="match status" value="1"/>
</dbReference>
<evidence type="ECO:0000313" key="5">
    <source>
        <dbReference type="EMBL" id="KAK8402055.1"/>
    </source>
</evidence>
<dbReference type="Gene3D" id="3.30.1360.120">
    <property type="entry name" value="Probable tRNA modification gtpase trme, domain 1"/>
    <property type="match status" value="1"/>
</dbReference>
<evidence type="ECO:0000313" key="6">
    <source>
        <dbReference type="Proteomes" id="UP001487740"/>
    </source>
</evidence>
<dbReference type="InterPro" id="IPR006222">
    <property type="entry name" value="GCVT_N"/>
</dbReference>
<gene>
    <name evidence="5" type="ORF">O3P69_001266</name>
</gene>
<dbReference type="InterPro" id="IPR013977">
    <property type="entry name" value="GcvT_C"/>
</dbReference>
<dbReference type="InterPro" id="IPR028896">
    <property type="entry name" value="GcvT/YgfZ/DmdA"/>
</dbReference>
<feature type="domain" description="GCVT N-terminal" evidence="2">
    <location>
        <begin position="75"/>
        <end position="388"/>
    </location>
</feature>
<organism evidence="5 6">
    <name type="scientific">Scylla paramamosain</name>
    <name type="common">Mud crab</name>
    <dbReference type="NCBI Taxonomy" id="85552"/>
    <lineage>
        <taxon>Eukaryota</taxon>
        <taxon>Metazoa</taxon>
        <taxon>Ecdysozoa</taxon>
        <taxon>Arthropoda</taxon>
        <taxon>Crustacea</taxon>
        <taxon>Multicrustacea</taxon>
        <taxon>Malacostraca</taxon>
        <taxon>Eumalacostraca</taxon>
        <taxon>Eucarida</taxon>
        <taxon>Decapoda</taxon>
        <taxon>Pleocyemata</taxon>
        <taxon>Brachyura</taxon>
        <taxon>Eubrachyura</taxon>
        <taxon>Portunoidea</taxon>
        <taxon>Portunidae</taxon>
        <taxon>Portuninae</taxon>
        <taxon>Scylla</taxon>
    </lineage>
</organism>
<dbReference type="PANTHER" id="PTHR43757:SF11">
    <property type="entry name" value="SARCOSINE DEHYDROGENASE"/>
    <property type="match status" value="1"/>
</dbReference>
<dbReference type="Gene3D" id="2.40.30.110">
    <property type="entry name" value="Aminomethyltransferase beta-barrel domains"/>
    <property type="match status" value="1"/>
</dbReference>
<keyword evidence="6" id="KW-1185">Reference proteome</keyword>
<evidence type="ECO:0000259" key="2">
    <source>
        <dbReference type="Pfam" id="PF01571"/>
    </source>
</evidence>
<dbReference type="Pfam" id="PF08669">
    <property type="entry name" value="GCV_T_C"/>
    <property type="match status" value="1"/>
</dbReference>
<accession>A0AAW0UPT8</accession>
<dbReference type="GO" id="GO:0005739">
    <property type="term" value="C:mitochondrion"/>
    <property type="evidence" value="ECO:0007669"/>
    <property type="project" value="TreeGrafter"/>
</dbReference>
<feature type="domain" description="Aminomethyltransferase C-terminal" evidence="3">
    <location>
        <begin position="409"/>
        <end position="495"/>
    </location>
</feature>